<dbReference type="Proteomes" id="UP000678513">
    <property type="component" value="Chromosome"/>
</dbReference>
<accession>A0ABX7Y5G3</accession>
<dbReference type="RefSeq" id="WP_212323994.1">
    <property type="nucleotide sequence ID" value="NZ_AP024463.1"/>
</dbReference>
<evidence type="ECO:0000313" key="2">
    <source>
        <dbReference type="Proteomes" id="UP000678513"/>
    </source>
</evidence>
<organism evidence="1 2">
    <name type="scientific">Arachnia rubra</name>
    <dbReference type="NCBI Taxonomy" id="1547448"/>
    <lineage>
        <taxon>Bacteria</taxon>
        <taxon>Bacillati</taxon>
        <taxon>Actinomycetota</taxon>
        <taxon>Actinomycetes</taxon>
        <taxon>Propionibacteriales</taxon>
        <taxon>Propionibacteriaceae</taxon>
        <taxon>Arachnia</taxon>
    </lineage>
</organism>
<evidence type="ECO:0000313" key="1">
    <source>
        <dbReference type="EMBL" id="QUC08296.1"/>
    </source>
</evidence>
<gene>
    <name evidence="1" type="ORF">J5A65_00625</name>
</gene>
<proteinExistence type="predicted"/>
<sequence>MQIEYVTPKTLLMESAGMNPVSAPGARRLMARVRWSASGPPHGLVSLCAGSGDSDIGRGDAVSLPVDS</sequence>
<name>A0ABX7Y5G3_9ACTN</name>
<protein>
    <submittedName>
        <fullName evidence="1">Uncharacterized protein</fullName>
    </submittedName>
</protein>
<dbReference type="EMBL" id="CP072384">
    <property type="protein sequence ID" value="QUC08296.1"/>
    <property type="molecule type" value="Genomic_DNA"/>
</dbReference>
<reference evidence="1 2" key="1">
    <citation type="submission" date="2021-03" db="EMBL/GenBank/DDBJ databases">
        <title>Human Oral Microbial Genomes.</title>
        <authorList>
            <person name="Johnston C.D."/>
            <person name="Chen T."/>
            <person name="Dewhirst F.E."/>
        </authorList>
    </citation>
    <scope>NUCLEOTIDE SEQUENCE [LARGE SCALE GENOMIC DNA]</scope>
    <source>
        <strain evidence="1 2">DSMZ 100122</strain>
    </source>
</reference>
<keyword evidence="2" id="KW-1185">Reference proteome</keyword>